<dbReference type="OrthoDB" id="9806195at2"/>
<dbReference type="Gene3D" id="2.40.30.10">
    <property type="entry name" value="Translation factors"/>
    <property type="match status" value="1"/>
</dbReference>
<dbReference type="GO" id="GO:0016491">
    <property type="term" value="F:oxidoreductase activity"/>
    <property type="evidence" value="ECO:0007669"/>
    <property type="project" value="InterPro"/>
</dbReference>
<dbReference type="InterPro" id="IPR008333">
    <property type="entry name" value="Cbr1-like_FAD-bd_dom"/>
</dbReference>
<feature type="domain" description="2Fe-2S ferredoxin-type" evidence="3">
    <location>
        <begin position="47"/>
        <end position="137"/>
    </location>
</feature>
<evidence type="ECO:0000256" key="1">
    <source>
        <dbReference type="ARBA" id="ARBA00001974"/>
    </source>
</evidence>
<reference evidence="5 6" key="1">
    <citation type="submission" date="2019-04" db="EMBL/GenBank/DDBJ databases">
        <title>Trinickia sp. 7GSK02, isolated from subtropical forest soil.</title>
        <authorList>
            <person name="Gao Z.-H."/>
            <person name="Qiu L.-H."/>
        </authorList>
    </citation>
    <scope>NUCLEOTIDE SEQUENCE [LARGE SCALE GENOMIC DNA]</scope>
    <source>
        <strain evidence="5 6">7GSK02</strain>
    </source>
</reference>
<dbReference type="Pfam" id="PF00970">
    <property type="entry name" value="FAD_binding_6"/>
    <property type="match status" value="1"/>
</dbReference>
<comment type="caution">
    <text evidence="5">The sequence shown here is derived from an EMBL/GenBank/DDBJ whole genome shotgun (WGS) entry which is preliminary data.</text>
</comment>
<dbReference type="GO" id="GO:0051537">
    <property type="term" value="F:2 iron, 2 sulfur cluster binding"/>
    <property type="evidence" value="ECO:0007669"/>
    <property type="project" value="UniProtKB-KW"/>
</dbReference>
<comment type="cofactor">
    <cofactor evidence="1">
        <name>FAD</name>
        <dbReference type="ChEBI" id="CHEBI:57692"/>
    </cofactor>
</comment>
<sequence length="399" mass="44872">MRRAFFGLSIAILRNLSARAHVPRVTESLHCEVWMFHWLRKKTATQCHVAIDPADISIKIDSGENLLEAVQKRGFFAPYNCRVGACKTCQIVVKEGKPKSLIEREYVFSEEEIRAGAYLACQLKVESDMRIEWRGLTDPNVKQLPSHMATLHSIQQMTPRIFRVALQLETRLQWAPGQFAKLIPAGQAGTPRCYSLVNSGNDTTLMVFDITRYPGGMLSSWLTDPQHIGKQVQVEAPFGQFGELRASESPIEPPPLLCIAGGSGMGAINGILTHRHQSHNKRNPVVLVYGARDRSEIYGLNEVADLAGSAKFPLYSCPVLDREPQESTWEGRRGYIAHHLEKILDESKRHNAAFQQPLDMWRILLCGPSVMVETSLEVLRTFGARPEHISFDKYEKQVA</sequence>
<evidence type="ECO:0000256" key="2">
    <source>
        <dbReference type="ARBA" id="ARBA00022714"/>
    </source>
</evidence>
<accession>A0A4U1I3G1</accession>
<protein>
    <submittedName>
        <fullName evidence="5">2Fe-2S iron-sulfur cluster binding domain-containing protein</fullName>
    </submittedName>
</protein>
<dbReference type="InterPro" id="IPR017927">
    <property type="entry name" value="FAD-bd_FR_type"/>
</dbReference>
<dbReference type="InterPro" id="IPR039261">
    <property type="entry name" value="FNR_nucleotide-bd"/>
</dbReference>
<keyword evidence="2" id="KW-0479">Metal-binding</keyword>
<dbReference type="InterPro" id="IPR050415">
    <property type="entry name" value="MRET"/>
</dbReference>
<dbReference type="EMBL" id="SWJE01000008">
    <property type="protein sequence ID" value="TKC87781.1"/>
    <property type="molecule type" value="Genomic_DNA"/>
</dbReference>
<name>A0A4U1I3G1_9BURK</name>
<gene>
    <name evidence="5" type="ORF">FAZ69_15995</name>
</gene>
<dbReference type="InterPro" id="IPR036010">
    <property type="entry name" value="2Fe-2S_ferredoxin-like_sf"/>
</dbReference>
<dbReference type="PROSITE" id="PS51384">
    <property type="entry name" value="FAD_FR"/>
    <property type="match status" value="1"/>
</dbReference>
<organism evidence="5 6">
    <name type="scientific">Trinickia terrae</name>
    <dbReference type="NCBI Taxonomy" id="2571161"/>
    <lineage>
        <taxon>Bacteria</taxon>
        <taxon>Pseudomonadati</taxon>
        <taxon>Pseudomonadota</taxon>
        <taxon>Betaproteobacteria</taxon>
        <taxon>Burkholderiales</taxon>
        <taxon>Burkholderiaceae</taxon>
        <taxon>Trinickia</taxon>
    </lineage>
</organism>
<proteinExistence type="predicted"/>
<dbReference type="SUPFAM" id="SSF63380">
    <property type="entry name" value="Riboflavin synthase domain-like"/>
    <property type="match status" value="1"/>
</dbReference>
<feature type="domain" description="FAD-binding FR-type" evidence="4">
    <location>
        <begin position="144"/>
        <end position="244"/>
    </location>
</feature>
<dbReference type="Pfam" id="PF00175">
    <property type="entry name" value="NAD_binding_1"/>
    <property type="match status" value="1"/>
</dbReference>
<dbReference type="Proteomes" id="UP000305539">
    <property type="component" value="Unassembled WGS sequence"/>
</dbReference>
<evidence type="ECO:0000313" key="6">
    <source>
        <dbReference type="Proteomes" id="UP000305539"/>
    </source>
</evidence>
<dbReference type="CDD" id="cd00207">
    <property type="entry name" value="fer2"/>
    <property type="match status" value="1"/>
</dbReference>
<keyword evidence="2" id="KW-0411">Iron-sulfur</keyword>
<dbReference type="InterPro" id="IPR012675">
    <property type="entry name" value="Beta-grasp_dom_sf"/>
</dbReference>
<dbReference type="Pfam" id="PF00111">
    <property type="entry name" value="Fer2"/>
    <property type="match status" value="1"/>
</dbReference>
<dbReference type="PROSITE" id="PS51085">
    <property type="entry name" value="2FE2S_FER_2"/>
    <property type="match status" value="1"/>
</dbReference>
<dbReference type="Gene3D" id="3.10.20.30">
    <property type="match status" value="1"/>
</dbReference>
<dbReference type="PANTHER" id="PTHR47354:SF5">
    <property type="entry name" value="PROTEIN RFBI"/>
    <property type="match status" value="1"/>
</dbReference>
<dbReference type="SUPFAM" id="SSF52343">
    <property type="entry name" value="Ferredoxin reductase-like, C-terminal NADP-linked domain"/>
    <property type="match status" value="1"/>
</dbReference>
<evidence type="ECO:0000313" key="5">
    <source>
        <dbReference type="EMBL" id="TKC87781.1"/>
    </source>
</evidence>
<keyword evidence="2" id="KW-0001">2Fe-2S</keyword>
<evidence type="ECO:0000259" key="3">
    <source>
        <dbReference type="PROSITE" id="PS51085"/>
    </source>
</evidence>
<dbReference type="AlphaFoldDB" id="A0A4U1I3G1"/>
<dbReference type="InterPro" id="IPR001433">
    <property type="entry name" value="OxRdtase_FAD/NAD-bd"/>
</dbReference>
<dbReference type="SUPFAM" id="SSF54292">
    <property type="entry name" value="2Fe-2S ferredoxin-like"/>
    <property type="match status" value="1"/>
</dbReference>
<dbReference type="InterPro" id="IPR017938">
    <property type="entry name" value="Riboflavin_synthase-like_b-brl"/>
</dbReference>
<keyword evidence="2" id="KW-0408">Iron</keyword>
<dbReference type="InterPro" id="IPR001041">
    <property type="entry name" value="2Fe-2S_ferredoxin-type"/>
</dbReference>
<keyword evidence="6" id="KW-1185">Reference proteome</keyword>
<dbReference type="PANTHER" id="PTHR47354">
    <property type="entry name" value="NADH OXIDOREDUCTASE HCR"/>
    <property type="match status" value="1"/>
</dbReference>
<dbReference type="Gene3D" id="3.40.50.80">
    <property type="entry name" value="Nucleotide-binding domain of ferredoxin-NADP reductase (FNR) module"/>
    <property type="match status" value="1"/>
</dbReference>
<evidence type="ECO:0000259" key="4">
    <source>
        <dbReference type="PROSITE" id="PS51384"/>
    </source>
</evidence>